<evidence type="ECO:0000256" key="1">
    <source>
        <dbReference type="SAM" id="MobiDB-lite"/>
    </source>
</evidence>
<proteinExistence type="predicted"/>
<dbReference type="EMBL" id="AWEX01000049">
    <property type="protein sequence ID" value="KED04450.1"/>
    <property type="molecule type" value="Genomic_DNA"/>
</dbReference>
<feature type="compositionally biased region" description="Polar residues" evidence="1">
    <location>
        <begin position="15"/>
        <end position="27"/>
    </location>
</feature>
<protein>
    <submittedName>
        <fullName evidence="2">Uncharacterized protein</fullName>
    </submittedName>
</protein>
<gene>
    <name evidence="2" type="ORF">CECT5772_05161</name>
</gene>
<dbReference type="AlphaFoldDB" id="A0A922T251"/>
<accession>A0A922T251</accession>
<organism evidence="2 3">
    <name type="scientific">Streptococcus equi subsp. ruminatorum CECT 5772</name>
    <dbReference type="NCBI Taxonomy" id="1051981"/>
    <lineage>
        <taxon>Bacteria</taxon>
        <taxon>Bacillati</taxon>
        <taxon>Bacillota</taxon>
        <taxon>Bacilli</taxon>
        <taxon>Lactobacillales</taxon>
        <taxon>Streptococcaceae</taxon>
        <taxon>Streptococcus</taxon>
    </lineage>
</organism>
<sequence>MLFFLAQHETEKESITSNQKEQLNHGQAKTACEEQAE</sequence>
<feature type="region of interest" description="Disordered" evidence="1">
    <location>
        <begin position="1"/>
        <end position="37"/>
    </location>
</feature>
<comment type="caution">
    <text evidence="2">The sequence shown here is derived from an EMBL/GenBank/DDBJ whole genome shotgun (WGS) entry which is preliminary data.</text>
</comment>
<reference evidence="2 3" key="1">
    <citation type="journal article" date="2014" name="Int. J. Syst. Evol. Microbiol.">
        <title>Phylogenomics and the dynamic genome evolution of the genus Streptococcus.</title>
        <authorList>
            <consortium name="The Broad Institute Genome Sequencing Platform"/>
            <person name="Richards V.P."/>
            <person name="Palmer S.R."/>
            <person name="Pavinski Bitar P.D."/>
            <person name="Qin X."/>
            <person name="Weinstock G.M."/>
            <person name="Highlander S.K."/>
            <person name="Town C.D."/>
            <person name="Burne R.A."/>
            <person name="Stanhope M.J."/>
        </authorList>
    </citation>
    <scope>NUCLEOTIDE SEQUENCE [LARGE SCALE GENOMIC DNA]</scope>
    <source>
        <strain evidence="2 3">CECT 5772</strain>
    </source>
</reference>
<evidence type="ECO:0000313" key="3">
    <source>
        <dbReference type="Proteomes" id="UP000028704"/>
    </source>
</evidence>
<evidence type="ECO:0000313" key="2">
    <source>
        <dbReference type="EMBL" id="KED04450.1"/>
    </source>
</evidence>
<name>A0A922T251_9STRE</name>
<dbReference type="Proteomes" id="UP000028704">
    <property type="component" value="Unassembled WGS sequence"/>
</dbReference>